<dbReference type="PANTHER" id="PTHR30250:SF11">
    <property type="entry name" value="O-ANTIGEN TRANSPORTER-RELATED"/>
    <property type="match status" value="1"/>
</dbReference>
<feature type="transmembrane region" description="Helical" evidence="6">
    <location>
        <begin position="114"/>
        <end position="136"/>
    </location>
</feature>
<feature type="transmembrane region" description="Helical" evidence="6">
    <location>
        <begin position="380"/>
        <end position="403"/>
    </location>
</feature>
<feature type="transmembrane region" description="Helical" evidence="6">
    <location>
        <begin position="41"/>
        <end position="61"/>
    </location>
</feature>
<evidence type="ECO:0000256" key="3">
    <source>
        <dbReference type="ARBA" id="ARBA00022692"/>
    </source>
</evidence>
<feature type="transmembrane region" description="Helical" evidence="6">
    <location>
        <begin position="210"/>
        <end position="230"/>
    </location>
</feature>
<dbReference type="Proteomes" id="UP000190367">
    <property type="component" value="Unassembled WGS sequence"/>
</dbReference>
<keyword evidence="8" id="KW-1185">Reference proteome</keyword>
<dbReference type="OrthoDB" id="8482265at2"/>
<evidence type="ECO:0000256" key="2">
    <source>
        <dbReference type="ARBA" id="ARBA00022475"/>
    </source>
</evidence>
<evidence type="ECO:0000256" key="4">
    <source>
        <dbReference type="ARBA" id="ARBA00022989"/>
    </source>
</evidence>
<keyword evidence="4 6" id="KW-1133">Transmembrane helix</keyword>
<keyword evidence="3 6" id="KW-0812">Transmembrane</keyword>
<reference evidence="8" key="1">
    <citation type="submission" date="2017-02" db="EMBL/GenBank/DDBJ databases">
        <authorList>
            <person name="Varghese N."/>
            <person name="Submissions S."/>
        </authorList>
    </citation>
    <scope>NUCLEOTIDE SEQUENCE [LARGE SCALE GENOMIC DNA]</scope>
    <source>
        <strain evidence="8">DSM 22224</strain>
    </source>
</reference>
<keyword evidence="5 6" id="KW-0472">Membrane</keyword>
<name>A0A1T4NPL3_9BACT</name>
<dbReference type="Pfam" id="PF13440">
    <property type="entry name" value="Polysacc_synt_3"/>
    <property type="match status" value="1"/>
</dbReference>
<evidence type="ECO:0000313" key="7">
    <source>
        <dbReference type="EMBL" id="SJZ81055.1"/>
    </source>
</evidence>
<evidence type="ECO:0000256" key="1">
    <source>
        <dbReference type="ARBA" id="ARBA00004651"/>
    </source>
</evidence>
<accession>A0A1T4NPL3</accession>
<dbReference type="InterPro" id="IPR050833">
    <property type="entry name" value="Poly_Biosynth_Transport"/>
</dbReference>
<dbReference type="CDD" id="cd13128">
    <property type="entry name" value="MATE_Wzx_like"/>
    <property type="match status" value="1"/>
</dbReference>
<evidence type="ECO:0000313" key="8">
    <source>
        <dbReference type="Proteomes" id="UP000190367"/>
    </source>
</evidence>
<protein>
    <submittedName>
        <fullName evidence="7">Membrane protein involved in the export of O-antigen and teichoic acid</fullName>
    </submittedName>
</protein>
<comment type="subcellular location">
    <subcellularLocation>
        <location evidence="1">Cell membrane</location>
        <topology evidence="1">Multi-pass membrane protein</topology>
    </subcellularLocation>
</comment>
<feature type="transmembrane region" description="Helical" evidence="6">
    <location>
        <begin position="172"/>
        <end position="190"/>
    </location>
</feature>
<proteinExistence type="predicted"/>
<feature type="transmembrane region" description="Helical" evidence="6">
    <location>
        <begin position="148"/>
        <end position="166"/>
    </location>
</feature>
<evidence type="ECO:0000256" key="5">
    <source>
        <dbReference type="ARBA" id="ARBA00023136"/>
    </source>
</evidence>
<dbReference type="AlphaFoldDB" id="A0A1T4NPL3"/>
<dbReference type="RefSeq" id="WP_078668270.1">
    <property type="nucleotide sequence ID" value="NZ_FUWZ01000001.1"/>
</dbReference>
<dbReference type="EMBL" id="FUWZ01000001">
    <property type="protein sequence ID" value="SJZ81055.1"/>
    <property type="molecule type" value="Genomic_DNA"/>
</dbReference>
<gene>
    <name evidence="7" type="ORF">SAMN04488128_1011685</name>
</gene>
<evidence type="ECO:0000256" key="6">
    <source>
        <dbReference type="SAM" id="Phobius"/>
    </source>
</evidence>
<feature type="transmembrane region" description="Helical" evidence="6">
    <location>
        <begin position="250"/>
        <end position="270"/>
    </location>
</feature>
<sequence>MPKNSFIKDLASVFTSRVASLVLGLGTSIVTARYLGPEGNGVSAALLVYPSLFMAIGALGVQQSTTYFVGQKKYDLKEVYGAVLATWIFTSLVGIISSFLLIKYFTKGDYPNILIFWALAAIPFSLYTTYSSGIFLGQQNVKEFNRINWVPAIINLSFTFLLTGVFHFGVAGYMAATFLGVFFLSFLVVYKIRQSIPVRPRFNGKIIKGLLSLGVIYAGTTLIASLNYKVDVVLLEKWSNAHELGIYSKGAILVEMLWQIPAILSTIIFSRSAGAKDPAEFSLKVCRLLRFALILILLIAIAFYCLSDFVIGLMYGPAFAESSKVLKILMPGVLLMIIYKVLYMDIAGKGRPWMSMEAMIPAVIANVLLNYWWIPKYGASGSAMASTVSYSIAALVFLVLYSVHTRIPIKKIFTYTREDREFAMGIVNKLRGKIAPQPKATAPVPKEPSEESVNI</sequence>
<feature type="transmembrane region" description="Helical" evidence="6">
    <location>
        <begin position="12"/>
        <end position="35"/>
    </location>
</feature>
<dbReference type="STRING" id="634771.SAMN04488128_1011685"/>
<keyword evidence="2" id="KW-1003">Cell membrane</keyword>
<feature type="transmembrane region" description="Helical" evidence="6">
    <location>
        <begin position="82"/>
        <end position="102"/>
    </location>
</feature>
<dbReference type="GO" id="GO:0005886">
    <property type="term" value="C:plasma membrane"/>
    <property type="evidence" value="ECO:0007669"/>
    <property type="project" value="UniProtKB-SubCell"/>
</dbReference>
<dbReference type="PANTHER" id="PTHR30250">
    <property type="entry name" value="PST FAMILY PREDICTED COLANIC ACID TRANSPORTER"/>
    <property type="match status" value="1"/>
</dbReference>
<feature type="transmembrane region" description="Helical" evidence="6">
    <location>
        <begin position="358"/>
        <end position="374"/>
    </location>
</feature>
<feature type="transmembrane region" description="Helical" evidence="6">
    <location>
        <begin position="328"/>
        <end position="346"/>
    </location>
</feature>
<organism evidence="7 8">
    <name type="scientific">Chitinophaga eiseniae</name>
    <dbReference type="NCBI Taxonomy" id="634771"/>
    <lineage>
        <taxon>Bacteria</taxon>
        <taxon>Pseudomonadati</taxon>
        <taxon>Bacteroidota</taxon>
        <taxon>Chitinophagia</taxon>
        <taxon>Chitinophagales</taxon>
        <taxon>Chitinophagaceae</taxon>
        <taxon>Chitinophaga</taxon>
    </lineage>
</organism>
<feature type="transmembrane region" description="Helical" evidence="6">
    <location>
        <begin position="291"/>
        <end position="316"/>
    </location>
</feature>